<dbReference type="SMART" id="SM00436">
    <property type="entry name" value="TOP1Bc"/>
    <property type="match status" value="1"/>
</dbReference>
<dbReference type="InterPro" id="IPR023405">
    <property type="entry name" value="Topo_IA_core_domain"/>
</dbReference>
<dbReference type="PROSITE" id="PS52039">
    <property type="entry name" value="TOPO_IA_2"/>
    <property type="match status" value="1"/>
</dbReference>
<dbReference type="InterPro" id="IPR013825">
    <property type="entry name" value="Topo_IA_cen_sub2"/>
</dbReference>
<dbReference type="Gene3D" id="1.10.460.10">
    <property type="entry name" value="Topoisomerase I, domain 2"/>
    <property type="match status" value="1"/>
</dbReference>
<dbReference type="GO" id="GO:0003677">
    <property type="term" value="F:DNA binding"/>
    <property type="evidence" value="ECO:0007669"/>
    <property type="project" value="InterPro"/>
</dbReference>
<comment type="caution">
    <text evidence="8">The sequence shown here is derived from an EMBL/GenBank/DDBJ whole genome shotgun (WGS) entry which is preliminary data.</text>
</comment>
<dbReference type="PANTHER" id="PTHR42785">
    <property type="entry name" value="DNA TOPOISOMERASE, TYPE IA, CORE"/>
    <property type="match status" value="1"/>
</dbReference>
<dbReference type="Gene3D" id="2.70.20.10">
    <property type="entry name" value="Topoisomerase I, domain 3"/>
    <property type="match status" value="1"/>
</dbReference>
<dbReference type="PROSITE" id="PS50880">
    <property type="entry name" value="TOPRIM"/>
    <property type="match status" value="1"/>
</dbReference>
<reference evidence="8 9" key="2">
    <citation type="submission" date="2019-08" db="EMBL/GenBank/DDBJ databases">
        <authorList>
            <person name="Henke P."/>
        </authorList>
    </citation>
    <scope>NUCLEOTIDE SEQUENCE [LARGE SCALE GENOMIC DNA]</scope>
    <source>
        <strain evidence="8">Phe10_nw2017</strain>
    </source>
</reference>
<sequence>MAALKKALVIVESPAKAKKIAGFLGDDYIVRASMGHIRDLPSSASEIPPALKKESWATLGVNVNDDFDPLYVVPAEKKKLITELKDGLKKVSELVLATDEDREGESIGWHLVQVLKPTVPVSRMTFSEITKPAILEAIRNTRQVDENLVQAQETRRVVDRLYGYTLSPLLWKKIARGLSAGRVQSVAVRLLVNREIERMKFRSGRFWDIKARLTADSGVPFEALLQSLGGRRIASGRDFDEQTGRLKAGADVLLLSEEQARATVQQIEKLPWVVSAVEQKQQVRRPYPPFTTSTMQQEANRKLGLSARQTMQIAQLEE</sequence>
<evidence type="ECO:0000313" key="8">
    <source>
        <dbReference type="EMBL" id="TWW12418.1"/>
    </source>
</evidence>
<proteinExistence type="predicted"/>
<dbReference type="GO" id="GO:0006265">
    <property type="term" value="P:DNA topological change"/>
    <property type="evidence" value="ECO:0007669"/>
    <property type="project" value="InterPro"/>
</dbReference>
<evidence type="ECO:0000256" key="5">
    <source>
        <dbReference type="ARBA" id="ARBA00032877"/>
    </source>
</evidence>
<dbReference type="InterPro" id="IPR013824">
    <property type="entry name" value="Topo_IA_cen_sub1"/>
</dbReference>
<dbReference type="InterPro" id="IPR013826">
    <property type="entry name" value="Topo_IA_cen_sub3"/>
</dbReference>
<evidence type="ECO:0000259" key="6">
    <source>
        <dbReference type="PROSITE" id="PS50880"/>
    </source>
</evidence>
<evidence type="ECO:0000256" key="2">
    <source>
        <dbReference type="ARBA" id="ARBA00030003"/>
    </source>
</evidence>
<dbReference type="InterPro" id="IPR000380">
    <property type="entry name" value="Topo_IA"/>
</dbReference>
<dbReference type="SMART" id="SM00493">
    <property type="entry name" value="TOPRIM"/>
    <property type="match status" value="1"/>
</dbReference>
<evidence type="ECO:0000256" key="4">
    <source>
        <dbReference type="ARBA" id="ARBA00032235"/>
    </source>
</evidence>
<accession>A0A5C6MD94</accession>
<dbReference type="InterPro" id="IPR006171">
    <property type="entry name" value="TOPRIM_dom"/>
</dbReference>
<dbReference type="Proteomes" id="UP000321083">
    <property type="component" value="Unassembled WGS sequence"/>
</dbReference>
<dbReference type="Pfam" id="PF01751">
    <property type="entry name" value="Toprim"/>
    <property type="match status" value="1"/>
</dbReference>
<name>A0A5C6MD94_9PLAN</name>
<keyword evidence="1" id="KW-0413">Isomerase</keyword>
<dbReference type="PRINTS" id="PR00417">
    <property type="entry name" value="PRTPISMRASEI"/>
</dbReference>
<evidence type="ECO:0000256" key="3">
    <source>
        <dbReference type="ARBA" id="ARBA00031985"/>
    </source>
</evidence>
<evidence type="ECO:0000256" key="1">
    <source>
        <dbReference type="ARBA" id="ARBA00023235"/>
    </source>
</evidence>
<dbReference type="EMBL" id="SRHE01000013">
    <property type="protein sequence ID" value="TWW12418.1"/>
    <property type="molecule type" value="Genomic_DNA"/>
</dbReference>
<feature type="domain" description="Toprim" evidence="6">
    <location>
        <begin position="6"/>
        <end position="130"/>
    </location>
</feature>
<keyword evidence="9" id="KW-1185">Reference proteome</keyword>
<dbReference type="InterPro" id="IPR013497">
    <property type="entry name" value="Topo_IA_cen"/>
</dbReference>
<dbReference type="SUPFAM" id="SSF56712">
    <property type="entry name" value="Prokaryotic type I DNA topoisomerase"/>
    <property type="match status" value="1"/>
</dbReference>
<dbReference type="Gene3D" id="1.10.290.10">
    <property type="entry name" value="Topoisomerase I, domain 4"/>
    <property type="match status" value="1"/>
</dbReference>
<dbReference type="InterPro" id="IPR003601">
    <property type="entry name" value="Topo_IA_2"/>
</dbReference>
<organism evidence="8 9">
    <name type="scientific">Planctomyces bekefii</name>
    <dbReference type="NCBI Taxonomy" id="1653850"/>
    <lineage>
        <taxon>Bacteria</taxon>
        <taxon>Pseudomonadati</taxon>
        <taxon>Planctomycetota</taxon>
        <taxon>Planctomycetia</taxon>
        <taxon>Planctomycetales</taxon>
        <taxon>Planctomycetaceae</taxon>
        <taxon>Planctomyces</taxon>
    </lineage>
</organism>
<evidence type="ECO:0000313" key="9">
    <source>
        <dbReference type="Proteomes" id="UP000321083"/>
    </source>
</evidence>
<dbReference type="Gene3D" id="3.40.50.140">
    <property type="match status" value="1"/>
</dbReference>
<reference evidence="8 9" key="1">
    <citation type="submission" date="2019-08" db="EMBL/GenBank/DDBJ databases">
        <title>100 year-old enigma solved: identification of Planctomyces bekefii, the type genus and species of the phylum Planctomycetes.</title>
        <authorList>
            <person name="Svetlana D.N."/>
            <person name="Overmann J."/>
        </authorList>
    </citation>
    <scope>NUCLEOTIDE SEQUENCE [LARGE SCALE GENOMIC DNA]</scope>
    <source>
        <strain evidence="8">Phe10_nw2017</strain>
    </source>
</reference>
<dbReference type="GO" id="GO:0003917">
    <property type="term" value="F:DNA topoisomerase type I (single strand cut, ATP-independent) activity"/>
    <property type="evidence" value="ECO:0007669"/>
    <property type="project" value="InterPro"/>
</dbReference>
<dbReference type="Pfam" id="PF01131">
    <property type="entry name" value="Topoisom_bac"/>
    <property type="match status" value="1"/>
</dbReference>
<dbReference type="PANTHER" id="PTHR42785:SF1">
    <property type="entry name" value="DNA TOPOISOMERASE"/>
    <property type="match status" value="1"/>
</dbReference>
<gene>
    <name evidence="8" type="ORF">E3A20_01520</name>
</gene>
<evidence type="ECO:0000259" key="7">
    <source>
        <dbReference type="PROSITE" id="PS52039"/>
    </source>
</evidence>
<dbReference type="AlphaFoldDB" id="A0A5C6MD94"/>
<dbReference type="InterPro" id="IPR034149">
    <property type="entry name" value="TOPRIM_TopoI"/>
</dbReference>
<feature type="domain" description="Topo IA-type catalytic" evidence="7">
    <location>
        <begin position="145"/>
        <end position="318"/>
    </location>
</feature>
<protein>
    <recommendedName>
        <fullName evidence="5">Omega-protein</fullName>
    </recommendedName>
    <alternativeName>
        <fullName evidence="4">Relaxing enzyme</fullName>
    </alternativeName>
    <alternativeName>
        <fullName evidence="2">Swivelase</fullName>
    </alternativeName>
    <alternativeName>
        <fullName evidence="3">Untwisting enzyme</fullName>
    </alternativeName>
</protein>
<dbReference type="CDD" id="cd03363">
    <property type="entry name" value="TOPRIM_TopoIA_TopoI"/>
    <property type="match status" value="1"/>
</dbReference>